<dbReference type="EMBL" id="JARIHO010000028">
    <property type="protein sequence ID" value="KAJ7339046.1"/>
    <property type="molecule type" value="Genomic_DNA"/>
</dbReference>
<evidence type="ECO:0000313" key="3">
    <source>
        <dbReference type="EMBL" id="KAJ7339046.1"/>
    </source>
</evidence>
<keyword evidence="1" id="KW-1133">Transmembrane helix</keyword>
<dbReference type="AlphaFoldDB" id="A0AAD6ZTM0"/>
<keyword evidence="1" id="KW-0812">Transmembrane</keyword>
<feature type="transmembrane region" description="Helical" evidence="1">
    <location>
        <begin position="128"/>
        <end position="152"/>
    </location>
</feature>
<keyword evidence="1" id="KW-0472">Membrane</keyword>
<dbReference type="InterPro" id="IPR045339">
    <property type="entry name" value="DUF6534"/>
</dbReference>
<feature type="transmembrane region" description="Helical" evidence="1">
    <location>
        <begin position="98"/>
        <end position="116"/>
    </location>
</feature>
<dbReference type="PANTHER" id="PTHR40465:SF1">
    <property type="entry name" value="DUF6534 DOMAIN-CONTAINING PROTEIN"/>
    <property type="match status" value="1"/>
</dbReference>
<reference evidence="3" key="1">
    <citation type="submission" date="2023-03" db="EMBL/GenBank/DDBJ databases">
        <title>Massive genome expansion in bonnet fungi (Mycena s.s.) driven by repeated elements and novel gene families across ecological guilds.</title>
        <authorList>
            <consortium name="Lawrence Berkeley National Laboratory"/>
            <person name="Harder C.B."/>
            <person name="Miyauchi S."/>
            <person name="Viragh M."/>
            <person name="Kuo A."/>
            <person name="Thoen E."/>
            <person name="Andreopoulos B."/>
            <person name="Lu D."/>
            <person name="Skrede I."/>
            <person name="Drula E."/>
            <person name="Henrissat B."/>
            <person name="Morin E."/>
            <person name="Kohler A."/>
            <person name="Barry K."/>
            <person name="LaButti K."/>
            <person name="Morin E."/>
            <person name="Salamov A."/>
            <person name="Lipzen A."/>
            <person name="Mereny Z."/>
            <person name="Hegedus B."/>
            <person name="Baldrian P."/>
            <person name="Stursova M."/>
            <person name="Weitz H."/>
            <person name="Taylor A."/>
            <person name="Grigoriev I.V."/>
            <person name="Nagy L.G."/>
            <person name="Martin F."/>
            <person name="Kauserud H."/>
        </authorList>
    </citation>
    <scope>NUCLEOTIDE SEQUENCE</scope>
    <source>
        <strain evidence="3">CBHHK002</strain>
    </source>
</reference>
<feature type="domain" description="DUF6534" evidence="2">
    <location>
        <begin position="175"/>
        <end position="262"/>
    </location>
</feature>
<dbReference type="PANTHER" id="PTHR40465">
    <property type="entry name" value="CHROMOSOME 1, WHOLE GENOME SHOTGUN SEQUENCE"/>
    <property type="match status" value="1"/>
</dbReference>
<name>A0AAD6ZTM0_9AGAR</name>
<gene>
    <name evidence="3" type="ORF">DFH08DRAFT_1013801</name>
</gene>
<comment type="caution">
    <text evidence="3">The sequence shown here is derived from an EMBL/GenBank/DDBJ whole genome shotgun (WGS) entry which is preliminary data.</text>
</comment>
<evidence type="ECO:0000313" key="4">
    <source>
        <dbReference type="Proteomes" id="UP001218218"/>
    </source>
</evidence>
<protein>
    <recommendedName>
        <fullName evidence="2">DUF6534 domain-containing protein</fullName>
    </recommendedName>
</protein>
<accession>A0AAD6ZTM0</accession>
<sequence>MNTAPPATVPIPAFNHFTTIGSLEIGIVNALFLSGIFAVQVFLYFQRHREDRWGIRFLVGLCGGLDVLHTIALCHALYTVTVTQYGNPESLLVPPMSLDFGILLSGFIGPLEQGWFTYRLHRLTKRVALPFICLVLTLARFVGLIGLSIVALHQYSLPEYNERASWIIESVVIVSAALDFTLVTALCYHLRSWRPEKSRVMHKIVNQIMIWTAEAGAVTMFGALGILITYLTMKNNYVYIGFFVVQPKLFSNSLLLSLNSRGHFSEVIRSTIRNSRPPASMMAQMELSMFPSSPTSATTAGLHSNPEILGIKVDVSVHSDYVDEGKSGYGERVPRAI</sequence>
<feature type="transmembrane region" description="Helical" evidence="1">
    <location>
        <begin position="208"/>
        <end position="231"/>
    </location>
</feature>
<keyword evidence="4" id="KW-1185">Reference proteome</keyword>
<evidence type="ECO:0000256" key="1">
    <source>
        <dbReference type="SAM" id="Phobius"/>
    </source>
</evidence>
<feature type="transmembrane region" description="Helical" evidence="1">
    <location>
        <begin position="25"/>
        <end position="45"/>
    </location>
</feature>
<organism evidence="3 4">
    <name type="scientific">Mycena albidolilacea</name>
    <dbReference type="NCBI Taxonomy" id="1033008"/>
    <lineage>
        <taxon>Eukaryota</taxon>
        <taxon>Fungi</taxon>
        <taxon>Dikarya</taxon>
        <taxon>Basidiomycota</taxon>
        <taxon>Agaricomycotina</taxon>
        <taxon>Agaricomycetes</taxon>
        <taxon>Agaricomycetidae</taxon>
        <taxon>Agaricales</taxon>
        <taxon>Marasmiineae</taxon>
        <taxon>Mycenaceae</taxon>
        <taxon>Mycena</taxon>
    </lineage>
</organism>
<dbReference type="Pfam" id="PF20152">
    <property type="entry name" value="DUF6534"/>
    <property type="match status" value="1"/>
</dbReference>
<dbReference type="Proteomes" id="UP001218218">
    <property type="component" value="Unassembled WGS sequence"/>
</dbReference>
<proteinExistence type="predicted"/>
<evidence type="ECO:0000259" key="2">
    <source>
        <dbReference type="Pfam" id="PF20152"/>
    </source>
</evidence>
<feature type="transmembrane region" description="Helical" evidence="1">
    <location>
        <begin position="57"/>
        <end position="78"/>
    </location>
</feature>
<feature type="transmembrane region" description="Helical" evidence="1">
    <location>
        <begin position="164"/>
        <end position="188"/>
    </location>
</feature>